<feature type="compositionally biased region" description="Low complexity" evidence="1">
    <location>
        <begin position="182"/>
        <end position="196"/>
    </location>
</feature>
<proteinExistence type="predicted"/>
<dbReference type="RefSeq" id="WP_085420900.1">
    <property type="nucleotide sequence ID" value="NZ_FXAF01000003.1"/>
</dbReference>
<dbReference type="STRING" id="464029.SAMN02982989_5503"/>
<feature type="compositionally biased region" description="Basic and acidic residues" evidence="1">
    <location>
        <begin position="168"/>
        <end position="178"/>
    </location>
</feature>
<reference evidence="4" key="1">
    <citation type="submission" date="2017-04" db="EMBL/GenBank/DDBJ databases">
        <authorList>
            <person name="Varghese N."/>
            <person name="Submissions S."/>
        </authorList>
    </citation>
    <scope>NUCLEOTIDE SEQUENCE [LARGE SCALE GENOMIC DNA]</scope>
    <source>
        <strain evidence="4">B4P</strain>
    </source>
</reference>
<dbReference type="OrthoDB" id="7889162at2"/>
<evidence type="ECO:0000256" key="2">
    <source>
        <dbReference type="SAM" id="Phobius"/>
    </source>
</evidence>
<feature type="transmembrane region" description="Helical" evidence="2">
    <location>
        <begin position="147"/>
        <end position="165"/>
    </location>
</feature>
<dbReference type="Proteomes" id="UP000192903">
    <property type="component" value="Unassembled WGS sequence"/>
</dbReference>
<sequence>MAQRDTSHGAEGASPSSYPSLNENPPGVHESQGASGSAKDEATGLKQKLSEDVRTVQQAAKYGLSQASDKARDVAGEQKNIIAMQLGGLAAAVEKAAGELEDGDHPTIGNMTRRLGTSMRKFADDIRERDLRQVAHMAEDLGRRRPAAFLGMAALAGFAVSRFLAASSDRETTRKAPDRLNAVAGSSADSASPSSSMEDRSYG</sequence>
<evidence type="ECO:0000313" key="4">
    <source>
        <dbReference type="Proteomes" id="UP000192903"/>
    </source>
</evidence>
<accession>A0A1X7DL64</accession>
<feature type="compositionally biased region" description="Basic and acidic residues" evidence="1">
    <location>
        <begin position="38"/>
        <end position="51"/>
    </location>
</feature>
<protein>
    <recommendedName>
        <fullName evidence="5">Nutrient deprivation-induced protein</fullName>
    </recommendedName>
</protein>
<evidence type="ECO:0000313" key="3">
    <source>
        <dbReference type="EMBL" id="SMF16998.1"/>
    </source>
</evidence>
<evidence type="ECO:0000256" key="1">
    <source>
        <dbReference type="SAM" id="MobiDB-lite"/>
    </source>
</evidence>
<evidence type="ECO:0008006" key="5">
    <source>
        <dbReference type="Google" id="ProtNLM"/>
    </source>
</evidence>
<feature type="region of interest" description="Disordered" evidence="1">
    <location>
        <begin position="167"/>
        <end position="203"/>
    </location>
</feature>
<keyword evidence="4" id="KW-1185">Reference proteome</keyword>
<feature type="compositionally biased region" description="Polar residues" evidence="1">
    <location>
        <begin position="14"/>
        <end position="23"/>
    </location>
</feature>
<organism evidence="3 4">
    <name type="scientific">Xaviernesmea oryzae</name>
    <dbReference type="NCBI Taxonomy" id="464029"/>
    <lineage>
        <taxon>Bacteria</taxon>
        <taxon>Pseudomonadati</taxon>
        <taxon>Pseudomonadota</taxon>
        <taxon>Alphaproteobacteria</taxon>
        <taxon>Hyphomicrobiales</taxon>
        <taxon>Rhizobiaceae</taxon>
        <taxon>Rhizobium/Agrobacterium group</taxon>
        <taxon>Xaviernesmea</taxon>
    </lineage>
</organism>
<keyword evidence="2" id="KW-0472">Membrane</keyword>
<keyword evidence="2" id="KW-0812">Transmembrane</keyword>
<dbReference type="AlphaFoldDB" id="A0A1X7DL64"/>
<keyword evidence="2" id="KW-1133">Transmembrane helix</keyword>
<dbReference type="EMBL" id="FXAF01000003">
    <property type="protein sequence ID" value="SMF16998.1"/>
    <property type="molecule type" value="Genomic_DNA"/>
</dbReference>
<feature type="region of interest" description="Disordered" evidence="1">
    <location>
        <begin position="1"/>
        <end position="51"/>
    </location>
</feature>
<name>A0A1X7DL64_9HYPH</name>
<gene>
    <name evidence="3" type="ORF">SAMN02982989_5503</name>
</gene>